<feature type="non-terminal residue" evidence="1">
    <location>
        <position position="86"/>
    </location>
</feature>
<proteinExistence type="predicted"/>
<organism evidence="1 2">
    <name type="scientific">Vibrio parahaemolyticus</name>
    <dbReference type="NCBI Taxonomy" id="670"/>
    <lineage>
        <taxon>Bacteria</taxon>
        <taxon>Pseudomonadati</taxon>
        <taxon>Pseudomonadota</taxon>
        <taxon>Gammaproteobacteria</taxon>
        <taxon>Vibrionales</taxon>
        <taxon>Vibrionaceae</taxon>
        <taxon>Vibrio</taxon>
    </lineage>
</organism>
<sequence>DWKKIEGEIKDEHQQKGFDGRFGAGLPRVSDGSLLFLMHLISKMRDKKNVDNKVIDGGRIGIILNGSPLFTGGAGSGESEIRRYIL</sequence>
<evidence type="ECO:0000313" key="1">
    <source>
        <dbReference type="EMBL" id="NMU24847.1"/>
    </source>
</evidence>
<dbReference type="Proteomes" id="UP000555836">
    <property type="component" value="Unassembled WGS sequence"/>
</dbReference>
<keyword evidence="1" id="KW-0489">Methyltransferase</keyword>
<protein>
    <submittedName>
        <fullName evidence="1">SAM-dependent DNA methyltransferase</fullName>
    </submittedName>
</protein>
<gene>
    <name evidence="1" type="ORF">HKB21_04350</name>
</gene>
<dbReference type="Gene3D" id="3.40.50.150">
    <property type="entry name" value="Vaccinia Virus protein VP39"/>
    <property type="match status" value="1"/>
</dbReference>
<dbReference type="SUPFAM" id="SSF53335">
    <property type="entry name" value="S-adenosyl-L-methionine-dependent methyltransferases"/>
    <property type="match status" value="1"/>
</dbReference>
<feature type="non-terminal residue" evidence="1">
    <location>
        <position position="1"/>
    </location>
</feature>
<dbReference type="GO" id="GO:0032259">
    <property type="term" value="P:methylation"/>
    <property type="evidence" value="ECO:0007669"/>
    <property type="project" value="UniProtKB-KW"/>
</dbReference>
<evidence type="ECO:0000313" key="2">
    <source>
        <dbReference type="Proteomes" id="UP000555836"/>
    </source>
</evidence>
<accession>A0A7Y0S1W6</accession>
<reference evidence="1 2" key="1">
    <citation type="submission" date="2020-04" db="EMBL/GenBank/DDBJ databases">
        <title>Whole-genome sequencing of Vibrio spp. from China reveals different genetic environments of blaCTX-M-14 among diverse lineages.</title>
        <authorList>
            <person name="Zheng Z."/>
            <person name="Ye L."/>
            <person name="Chen S."/>
        </authorList>
    </citation>
    <scope>NUCLEOTIDE SEQUENCE [LARGE SCALE GENOMIC DNA]</scope>
    <source>
        <strain evidence="1 2">Vb0574</strain>
    </source>
</reference>
<keyword evidence="1" id="KW-0808">Transferase</keyword>
<comment type="caution">
    <text evidence="1">The sequence shown here is derived from an EMBL/GenBank/DDBJ whole genome shotgun (WGS) entry which is preliminary data.</text>
</comment>
<dbReference type="InterPro" id="IPR029063">
    <property type="entry name" value="SAM-dependent_MTases_sf"/>
</dbReference>
<dbReference type="EMBL" id="JABCLD010000574">
    <property type="protein sequence ID" value="NMU24847.1"/>
    <property type="molecule type" value="Genomic_DNA"/>
</dbReference>
<dbReference type="AlphaFoldDB" id="A0A7Y0S1W6"/>
<name>A0A7Y0S1W6_VIBPH</name>
<dbReference type="GO" id="GO:0008168">
    <property type="term" value="F:methyltransferase activity"/>
    <property type="evidence" value="ECO:0007669"/>
    <property type="project" value="UniProtKB-KW"/>
</dbReference>